<dbReference type="Proteomes" id="UP001294412">
    <property type="component" value="Unassembled WGS sequence"/>
</dbReference>
<proteinExistence type="predicted"/>
<feature type="region of interest" description="Disordered" evidence="1">
    <location>
        <begin position="113"/>
        <end position="141"/>
    </location>
</feature>
<protein>
    <submittedName>
        <fullName evidence="2">Uncharacterized protein</fullName>
    </submittedName>
</protein>
<gene>
    <name evidence="2" type="ORF">U0C82_14195</name>
</gene>
<reference evidence="2 3" key="1">
    <citation type="submission" date="2023-12" db="EMBL/GenBank/DDBJ databases">
        <title>Description of Novel Strain Fulvimarina sp. 2208YS6-2-32 isolated from Uroteuthis (Photololigo) edulis.</title>
        <authorList>
            <person name="Park J.-S."/>
        </authorList>
    </citation>
    <scope>NUCLEOTIDE SEQUENCE [LARGE SCALE GENOMIC DNA]</scope>
    <source>
        <strain evidence="2 3">2208YS6-2-32</strain>
    </source>
</reference>
<evidence type="ECO:0000313" key="3">
    <source>
        <dbReference type="Proteomes" id="UP001294412"/>
    </source>
</evidence>
<accession>A0ABU5I5A6</accession>
<dbReference type="RefSeq" id="WP_322187797.1">
    <property type="nucleotide sequence ID" value="NZ_JAXLPB010000004.1"/>
</dbReference>
<name>A0ABU5I5A6_9HYPH</name>
<organism evidence="2 3">
    <name type="scientific">Fulvimarina uroteuthidis</name>
    <dbReference type="NCBI Taxonomy" id="3098149"/>
    <lineage>
        <taxon>Bacteria</taxon>
        <taxon>Pseudomonadati</taxon>
        <taxon>Pseudomonadota</taxon>
        <taxon>Alphaproteobacteria</taxon>
        <taxon>Hyphomicrobiales</taxon>
        <taxon>Aurantimonadaceae</taxon>
        <taxon>Fulvimarina</taxon>
    </lineage>
</organism>
<evidence type="ECO:0000313" key="2">
    <source>
        <dbReference type="EMBL" id="MDY8110290.1"/>
    </source>
</evidence>
<sequence length="141" mass="14486">MAFARKLLADRSASAAIVLIVAQALVLIGLLQGHAGVSHLASRALEIATDICTDAGIMTMADGDHDEDCCDERHCAILCAQQASGVTLASDMAAGPAFAGLRLCRAGRSTGFRDGGPQTPGWLGSIGARDPPAATDLRRSL</sequence>
<keyword evidence="3" id="KW-1185">Reference proteome</keyword>
<evidence type="ECO:0000256" key="1">
    <source>
        <dbReference type="SAM" id="MobiDB-lite"/>
    </source>
</evidence>
<dbReference type="EMBL" id="JAXLPB010000004">
    <property type="protein sequence ID" value="MDY8110290.1"/>
    <property type="molecule type" value="Genomic_DNA"/>
</dbReference>
<comment type="caution">
    <text evidence="2">The sequence shown here is derived from an EMBL/GenBank/DDBJ whole genome shotgun (WGS) entry which is preliminary data.</text>
</comment>